<keyword evidence="8 9" id="KW-0472">Membrane</keyword>
<dbReference type="FunFam" id="3.40.50.300:FF:000997">
    <property type="entry name" value="Multidrug resistance-associated protein 1"/>
    <property type="match status" value="1"/>
</dbReference>
<dbReference type="PROSITE" id="PS50929">
    <property type="entry name" value="ABC_TM1F"/>
    <property type="match status" value="1"/>
</dbReference>
<dbReference type="GO" id="GO:0005524">
    <property type="term" value="F:ATP binding"/>
    <property type="evidence" value="ECO:0007669"/>
    <property type="project" value="UniProtKB-KW"/>
</dbReference>
<evidence type="ECO:0000259" key="10">
    <source>
        <dbReference type="PROSITE" id="PS50893"/>
    </source>
</evidence>
<dbReference type="InterPro" id="IPR003439">
    <property type="entry name" value="ABC_transporter-like_ATP-bd"/>
</dbReference>
<dbReference type="Gene3D" id="1.20.1560.10">
    <property type="entry name" value="ABC transporter type 1, transmembrane domain"/>
    <property type="match status" value="1"/>
</dbReference>
<keyword evidence="3" id="KW-0813">Transport</keyword>
<dbReference type="OrthoDB" id="6500128at2759"/>
<evidence type="ECO:0000256" key="3">
    <source>
        <dbReference type="ARBA" id="ARBA00022448"/>
    </source>
</evidence>
<feature type="transmembrane region" description="Helical" evidence="9">
    <location>
        <begin position="338"/>
        <end position="364"/>
    </location>
</feature>
<dbReference type="InterPro" id="IPR027417">
    <property type="entry name" value="P-loop_NTPase"/>
</dbReference>
<evidence type="ECO:0000256" key="8">
    <source>
        <dbReference type="ARBA" id="ARBA00023136"/>
    </source>
</evidence>
<evidence type="ECO:0000313" key="12">
    <source>
        <dbReference type="EMBL" id="CAG5124702.1"/>
    </source>
</evidence>
<dbReference type="EMBL" id="CAJHNH020001850">
    <property type="protein sequence ID" value="CAG5124702.1"/>
    <property type="molecule type" value="Genomic_DNA"/>
</dbReference>
<proteinExistence type="inferred from homology"/>
<feature type="domain" description="ABC transporter" evidence="10">
    <location>
        <begin position="406"/>
        <end position="573"/>
    </location>
</feature>
<comment type="subcellular location">
    <subcellularLocation>
        <location evidence="1">Membrane</location>
        <topology evidence="1">Multi-pass membrane protein</topology>
    </subcellularLocation>
</comment>
<keyword evidence="13" id="KW-1185">Reference proteome</keyword>
<dbReference type="PANTHER" id="PTHR24223:SF456">
    <property type="entry name" value="MULTIDRUG RESISTANCE-ASSOCIATED PROTEIN LETHAL(2)03659"/>
    <property type="match status" value="1"/>
</dbReference>
<dbReference type="PANTHER" id="PTHR24223">
    <property type="entry name" value="ATP-BINDING CASSETTE SUB-FAMILY C"/>
    <property type="match status" value="1"/>
</dbReference>
<keyword evidence="5" id="KW-0547">Nucleotide-binding</keyword>
<evidence type="ECO:0000256" key="1">
    <source>
        <dbReference type="ARBA" id="ARBA00004141"/>
    </source>
</evidence>
<evidence type="ECO:0000256" key="6">
    <source>
        <dbReference type="ARBA" id="ARBA00022840"/>
    </source>
</evidence>
<dbReference type="GO" id="GO:0016020">
    <property type="term" value="C:membrane"/>
    <property type="evidence" value="ECO:0007669"/>
    <property type="project" value="UniProtKB-SubCell"/>
</dbReference>
<dbReference type="GO" id="GO:0140359">
    <property type="term" value="F:ABC-type transporter activity"/>
    <property type="evidence" value="ECO:0007669"/>
    <property type="project" value="InterPro"/>
</dbReference>
<dbReference type="InterPro" id="IPR017871">
    <property type="entry name" value="ABC_transporter-like_CS"/>
</dbReference>
<dbReference type="SUPFAM" id="SSF52540">
    <property type="entry name" value="P-loop containing nucleoside triphosphate hydrolases"/>
    <property type="match status" value="1"/>
</dbReference>
<evidence type="ECO:0008006" key="14">
    <source>
        <dbReference type="Google" id="ProtNLM"/>
    </source>
</evidence>
<feature type="domain" description="ABC transmembrane type-1" evidence="11">
    <location>
        <begin position="46"/>
        <end position="368"/>
    </location>
</feature>
<dbReference type="InterPro" id="IPR036640">
    <property type="entry name" value="ABC1_TM_sf"/>
</dbReference>
<dbReference type="SUPFAM" id="SSF90123">
    <property type="entry name" value="ABC transporter transmembrane region"/>
    <property type="match status" value="1"/>
</dbReference>
<feature type="non-terminal residue" evidence="12">
    <location>
        <position position="573"/>
    </location>
</feature>
<organism evidence="12 13">
    <name type="scientific">Candidula unifasciata</name>
    <dbReference type="NCBI Taxonomy" id="100452"/>
    <lineage>
        <taxon>Eukaryota</taxon>
        <taxon>Metazoa</taxon>
        <taxon>Spiralia</taxon>
        <taxon>Lophotrochozoa</taxon>
        <taxon>Mollusca</taxon>
        <taxon>Gastropoda</taxon>
        <taxon>Heterobranchia</taxon>
        <taxon>Euthyneura</taxon>
        <taxon>Panpulmonata</taxon>
        <taxon>Eupulmonata</taxon>
        <taxon>Stylommatophora</taxon>
        <taxon>Helicina</taxon>
        <taxon>Helicoidea</taxon>
        <taxon>Geomitridae</taxon>
        <taxon>Candidula</taxon>
    </lineage>
</organism>
<comment type="similarity">
    <text evidence="2">Belongs to the ABC transporter superfamily. ABCC family. Conjugate transporter (TC 3.A.1.208) subfamily.</text>
</comment>
<name>A0A8S3ZCI3_9EUPU</name>
<keyword evidence="4 9" id="KW-0812">Transmembrane</keyword>
<keyword evidence="6" id="KW-0067">ATP-binding</keyword>
<dbReference type="CDD" id="cd18593">
    <property type="entry name" value="ABC_6TM_MRP4_D1_like"/>
    <property type="match status" value="1"/>
</dbReference>
<dbReference type="Pfam" id="PF00005">
    <property type="entry name" value="ABC_tran"/>
    <property type="match status" value="1"/>
</dbReference>
<evidence type="ECO:0000259" key="11">
    <source>
        <dbReference type="PROSITE" id="PS50929"/>
    </source>
</evidence>
<evidence type="ECO:0000256" key="2">
    <source>
        <dbReference type="ARBA" id="ARBA00009726"/>
    </source>
</evidence>
<sequence length="573" mass="64071">EWIKQLKRKEKGQTPSLLRALIYTFGLQYMLVGIVVFLEVVIYIKFLLLGEGTKVIQPLLLGGLIRYFTPDSTVSKLDAWLYALGVSLCAIVLAISHHPYFFCVQRIGMRMRVACCSLMYKKTVTGKLNRQDKRANIFIFTHLPQIYHIIVLIFPKLSWQGMTGNVEFCLKLSNKALGETTTGQIVNLMSNDVNRFDQAVVFLHFLWVGPLQAIAVLVILWHELGPSVLAGFFVLLLLIPVQGFMGKLFSKLRHKTAIHTDERVKVMNEIISGMRVIKMYCWEKPFGELVEKVRSLEIKEVHSSRRAQACVIAPFFSSMKLVVFCTFTALVVTGNSMTAYRVFLTIGLFQAFRLSTTLFIPFAIQHMAESKVVLSRLEKFLLLEELKEEPNAEKSNLRPKEDACYVELDNVTAKWEGSTSDTNTLENISLSVGPGQLIAVIGPVGAGKSSLLMNILGELPALKGTVKVSGKLAYVSQQPWIFSGSVRQNIVFGGIFDKAKYDRVIKVSALKRDFEIMPQGDATLIGDRGVSLSGGQRARVSLARALYMDADIYLLDDPLSAVDSAVGRHIFEQ</sequence>
<dbReference type="InterPro" id="IPR050173">
    <property type="entry name" value="ABC_transporter_C-like"/>
</dbReference>
<protein>
    <recommendedName>
        <fullName evidence="14">ABC transmembrane type-1 domain-containing protein</fullName>
    </recommendedName>
</protein>
<feature type="transmembrane region" description="Helical" evidence="9">
    <location>
        <begin position="21"/>
        <end position="44"/>
    </location>
</feature>
<dbReference type="AlphaFoldDB" id="A0A8S3ZCI3"/>
<evidence type="ECO:0000256" key="9">
    <source>
        <dbReference type="SAM" id="Phobius"/>
    </source>
</evidence>
<feature type="transmembrane region" description="Helical" evidence="9">
    <location>
        <begin position="79"/>
        <end position="102"/>
    </location>
</feature>
<dbReference type="InterPro" id="IPR011527">
    <property type="entry name" value="ABC1_TM_dom"/>
</dbReference>
<dbReference type="Pfam" id="PF00664">
    <property type="entry name" value="ABC_membrane"/>
    <property type="match status" value="2"/>
</dbReference>
<comment type="caution">
    <text evidence="12">The sequence shown here is derived from an EMBL/GenBank/DDBJ whole genome shotgun (WGS) entry which is preliminary data.</text>
</comment>
<dbReference type="Gene3D" id="3.40.50.300">
    <property type="entry name" value="P-loop containing nucleotide triphosphate hydrolases"/>
    <property type="match status" value="1"/>
</dbReference>
<dbReference type="FunFam" id="1.20.1560.10:FF:000017">
    <property type="entry name" value="Cystic fibrosis transmembrane conductance regulator"/>
    <property type="match status" value="1"/>
</dbReference>
<dbReference type="Proteomes" id="UP000678393">
    <property type="component" value="Unassembled WGS sequence"/>
</dbReference>
<feature type="transmembrane region" description="Helical" evidence="9">
    <location>
        <begin position="199"/>
        <end position="221"/>
    </location>
</feature>
<evidence type="ECO:0000256" key="7">
    <source>
        <dbReference type="ARBA" id="ARBA00022989"/>
    </source>
</evidence>
<evidence type="ECO:0000256" key="4">
    <source>
        <dbReference type="ARBA" id="ARBA00022692"/>
    </source>
</evidence>
<dbReference type="PROSITE" id="PS00211">
    <property type="entry name" value="ABC_TRANSPORTER_1"/>
    <property type="match status" value="1"/>
</dbReference>
<evidence type="ECO:0000313" key="13">
    <source>
        <dbReference type="Proteomes" id="UP000678393"/>
    </source>
</evidence>
<gene>
    <name evidence="12" type="ORF">CUNI_LOCUS10260</name>
</gene>
<dbReference type="CDD" id="cd03250">
    <property type="entry name" value="ABCC_MRP_domain1"/>
    <property type="match status" value="1"/>
</dbReference>
<feature type="transmembrane region" description="Helical" evidence="9">
    <location>
        <begin position="309"/>
        <end position="332"/>
    </location>
</feature>
<accession>A0A8S3ZCI3</accession>
<evidence type="ECO:0000256" key="5">
    <source>
        <dbReference type="ARBA" id="ARBA00022741"/>
    </source>
</evidence>
<reference evidence="12" key="1">
    <citation type="submission" date="2021-04" db="EMBL/GenBank/DDBJ databases">
        <authorList>
            <consortium name="Molecular Ecology Group"/>
        </authorList>
    </citation>
    <scope>NUCLEOTIDE SEQUENCE</scope>
</reference>
<feature type="transmembrane region" description="Helical" evidence="9">
    <location>
        <begin position="227"/>
        <end position="245"/>
    </location>
</feature>
<dbReference type="GO" id="GO:0016887">
    <property type="term" value="F:ATP hydrolysis activity"/>
    <property type="evidence" value="ECO:0007669"/>
    <property type="project" value="InterPro"/>
</dbReference>
<dbReference type="PROSITE" id="PS50893">
    <property type="entry name" value="ABC_TRANSPORTER_2"/>
    <property type="match status" value="1"/>
</dbReference>
<dbReference type="InterPro" id="IPR030240">
    <property type="entry name" value="ABCC4_TMD1"/>
</dbReference>
<keyword evidence="7 9" id="KW-1133">Transmembrane helix</keyword>